<dbReference type="AlphaFoldDB" id="A0A978VM09"/>
<dbReference type="PROSITE" id="PS50181">
    <property type="entry name" value="FBOX"/>
    <property type="match status" value="1"/>
</dbReference>
<dbReference type="InterPro" id="IPR003511">
    <property type="entry name" value="HORMA_dom"/>
</dbReference>
<dbReference type="InterPro" id="IPR006652">
    <property type="entry name" value="Kelch_1"/>
</dbReference>
<reference evidence="3" key="1">
    <citation type="journal article" date="2021" name="Front. Plant Sci.">
        <title>Chromosome-Scale Genome Assembly for Chinese Sour Jujube and Insights Into Its Genome Evolution and Domestication Signature.</title>
        <authorList>
            <person name="Shen L.-Y."/>
            <person name="Luo H."/>
            <person name="Wang X.-L."/>
            <person name="Wang X.-M."/>
            <person name="Qiu X.-J."/>
            <person name="Liu H."/>
            <person name="Zhou S.-S."/>
            <person name="Jia K.-H."/>
            <person name="Nie S."/>
            <person name="Bao Y.-T."/>
            <person name="Zhang R.-G."/>
            <person name="Yun Q.-Z."/>
            <person name="Chai Y.-H."/>
            <person name="Lu J.-Y."/>
            <person name="Li Y."/>
            <person name="Zhao S.-W."/>
            <person name="Mao J.-F."/>
            <person name="Jia S.-G."/>
            <person name="Mao Y.-M."/>
        </authorList>
    </citation>
    <scope>NUCLEOTIDE SEQUENCE</scope>
    <source>
        <strain evidence="3">AT0</strain>
        <tissue evidence="3">Leaf</tissue>
    </source>
</reference>
<evidence type="ECO:0008006" key="5">
    <source>
        <dbReference type="Google" id="ProtNLM"/>
    </source>
</evidence>
<dbReference type="Gene3D" id="1.20.1280.50">
    <property type="match status" value="1"/>
</dbReference>
<name>A0A978VM09_ZIZJJ</name>
<evidence type="ECO:0000259" key="1">
    <source>
        <dbReference type="PROSITE" id="PS50181"/>
    </source>
</evidence>
<comment type="caution">
    <text evidence="3">The sequence shown here is derived from an EMBL/GenBank/DDBJ whole genome shotgun (WGS) entry which is preliminary data.</text>
</comment>
<gene>
    <name evidence="3" type="ORF">FEM48_Zijuj03G0000100</name>
</gene>
<sequence>MSETCNSRHFSWLMKSCFPNPNDNNSAVVSLHHHHCSVTTLSSLPDDLLLECLSRVDSSSIPSLSLVCRRWAKLLLSPVFFNLRRHHGRLQHALFAVSAADSALFAATLRFDTDSIWKVSVFLADNDAVSPPTFHGFPSHARLSAIGPRIYIIGRNATLRYDTWTGKVTGRSPMMFSRKKFAAAAVSGKIYVAGGGPKITAVEEYDPEEDKWVVVTHATRSRYGCIGASVDGVFYVIGGLKLGASGNELSRAATTGAEAHLYASSMDLFDVEAREWLRSRAVPGGGCVVAACAAGGYIYVLASHAVELSLWRFDARRKMGASGGFGEWCRISSPPLPAQIRVDSTVRFTCVGVGEKVVLVQVSGCIDDLLRRSGRFARGLKEGLVLVYDPVAGEWSRLANLPEMIRRAACVYGAARILVEFLDVAITSIVFLKGVYPTGAFERRRYMNLVVQRARHPELRDYIHSAVSGLLPFVQKGLVERVAVIFFNTDNTPIERFMFKLVISQSYGSKVEEADLEFSLRSFLVKLSVSEPLTRALSHGNPVKCSITFVFDCRWEITAYFRSLPDAGMSKDAGLWIPTDTKQWQQPPFITPIKSMSSEPLSVQLYLEHATSDEPKT</sequence>
<dbReference type="Pfam" id="PF02301">
    <property type="entry name" value="HORMA"/>
    <property type="match status" value="1"/>
</dbReference>
<proteinExistence type="predicted"/>
<dbReference type="SUPFAM" id="SSF117281">
    <property type="entry name" value="Kelch motif"/>
    <property type="match status" value="1"/>
</dbReference>
<feature type="domain" description="HORMA" evidence="2">
    <location>
        <begin position="412"/>
        <end position="607"/>
    </location>
</feature>
<evidence type="ECO:0000313" key="3">
    <source>
        <dbReference type="EMBL" id="KAH7536584.1"/>
    </source>
</evidence>
<organism evidence="3 4">
    <name type="scientific">Ziziphus jujuba var. spinosa</name>
    <dbReference type="NCBI Taxonomy" id="714518"/>
    <lineage>
        <taxon>Eukaryota</taxon>
        <taxon>Viridiplantae</taxon>
        <taxon>Streptophyta</taxon>
        <taxon>Embryophyta</taxon>
        <taxon>Tracheophyta</taxon>
        <taxon>Spermatophyta</taxon>
        <taxon>Magnoliopsida</taxon>
        <taxon>eudicotyledons</taxon>
        <taxon>Gunneridae</taxon>
        <taxon>Pentapetalae</taxon>
        <taxon>rosids</taxon>
        <taxon>fabids</taxon>
        <taxon>Rosales</taxon>
        <taxon>Rhamnaceae</taxon>
        <taxon>Paliureae</taxon>
        <taxon>Ziziphus</taxon>
    </lineage>
</organism>
<protein>
    <recommendedName>
        <fullName evidence="5">F-box domain-containing protein</fullName>
    </recommendedName>
</protein>
<dbReference type="PANTHER" id="PTHR11842:SF10">
    <property type="entry name" value="MITOTIC SPINDLE ASSEMBLY CHECKPOINT PROTEIN MAD2B"/>
    <property type="match status" value="1"/>
</dbReference>
<dbReference type="PROSITE" id="PS50815">
    <property type="entry name" value="HORMA"/>
    <property type="match status" value="1"/>
</dbReference>
<dbReference type="Proteomes" id="UP000813462">
    <property type="component" value="Unassembled WGS sequence"/>
</dbReference>
<dbReference type="PANTHER" id="PTHR11842">
    <property type="entry name" value="MITOTIC SPINDLE ASSEMBLY CHECKPOINT PROTEIN MAD2"/>
    <property type="match status" value="1"/>
</dbReference>
<dbReference type="InterPro" id="IPR001810">
    <property type="entry name" value="F-box_dom"/>
</dbReference>
<dbReference type="SMART" id="SM00256">
    <property type="entry name" value="FBOX"/>
    <property type="match status" value="1"/>
</dbReference>
<dbReference type="EMBL" id="JAEACU010000003">
    <property type="protein sequence ID" value="KAH7536584.1"/>
    <property type="molecule type" value="Genomic_DNA"/>
</dbReference>
<dbReference type="SUPFAM" id="SSF56019">
    <property type="entry name" value="The spindle assembly checkpoint protein mad2"/>
    <property type="match status" value="1"/>
</dbReference>
<dbReference type="SMART" id="SM00612">
    <property type="entry name" value="Kelch"/>
    <property type="match status" value="2"/>
</dbReference>
<evidence type="ECO:0000313" key="4">
    <source>
        <dbReference type="Proteomes" id="UP000813462"/>
    </source>
</evidence>
<accession>A0A978VM09</accession>
<feature type="domain" description="F-box" evidence="1">
    <location>
        <begin position="38"/>
        <end position="83"/>
    </location>
</feature>
<dbReference type="GO" id="GO:0016035">
    <property type="term" value="C:zeta DNA polymerase complex"/>
    <property type="evidence" value="ECO:0007669"/>
    <property type="project" value="TreeGrafter"/>
</dbReference>
<dbReference type="Gene3D" id="3.30.900.10">
    <property type="entry name" value="HORMA domain"/>
    <property type="match status" value="1"/>
</dbReference>
<dbReference type="Pfam" id="PF00646">
    <property type="entry name" value="F-box"/>
    <property type="match status" value="1"/>
</dbReference>
<dbReference type="InterPro" id="IPR036047">
    <property type="entry name" value="F-box-like_dom_sf"/>
</dbReference>
<dbReference type="InterPro" id="IPR036570">
    <property type="entry name" value="HORMA_dom_sf"/>
</dbReference>
<dbReference type="InterPro" id="IPR045091">
    <property type="entry name" value="Mad2-like"/>
</dbReference>
<dbReference type="Gene3D" id="2.120.10.80">
    <property type="entry name" value="Kelch-type beta propeller"/>
    <property type="match status" value="1"/>
</dbReference>
<dbReference type="SUPFAM" id="SSF81383">
    <property type="entry name" value="F-box domain"/>
    <property type="match status" value="1"/>
</dbReference>
<evidence type="ECO:0000259" key="2">
    <source>
        <dbReference type="PROSITE" id="PS50815"/>
    </source>
</evidence>
<dbReference type="InterPro" id="IPR015915">
    <property type="entry name" value="Kelch-typ_b-propeller"/>
</dbReference>